<dbReference type="PANTHER" id="PTHR14859">
    <property type="entry name" value="CALCOFLUOR WHITE HYPERSENSITIVE PROTEIN PRECURSOR"/>
    <property type="match status" value="1"/>
</dbReference>
<dbReference type="GO" id="GO:0005783">
    <property type="term" value="C:endoplasmic reticulum"/>
    <property type="evidence" value="ECO:0007669"/>
    <property type="project" value="TreeGrafter"/>
</dbReference>
<dbReference type="AlphaFoldDB" id="A0AA89B9U6"/>
<comment type="caution">
    <text evidence="1">The sequence shown here is derived from an EMBL/GenBank/DDBJ whole genome shotgun (WGS) entry which is preliminary data.</text>
</comment>
<accession>A0AA89B9U6</accession>
<name>A0AA89B9U6_9ASTE</name>
<dbReference type="GO" id="GO:0006506">
    <property type="term" value="P:GPI anchor biosynthetic process"/>
    <property type="evidence" value="ECO:0007669"/>
    <property type="project" value="TreeGrafter"/>
</dbReference>
<dbReference type="Proteomes" id="UP001188597">
    <property type="component" value="Unassembled WGS sequence"/>
</dbReference>
<dbReference type="EMBL" id="JAVXUP010000557">
    <property type="protein sequence ID" value="KAK3025276.1"/>
    <property type="molecule type" value="Genomic_DNA"/>
</dbReference>
<evidence type="ECO:0000313" key="2">
    <source>
        <dbReference type="Proteomes" id="UP001188597"/>
    </source>
</evidence>
<dbReference type="GO" id="GO:0016020">
    <property type="term" value="C:membrane"/>
    <property type="evidence" value="ECO:0007669"/>
    <property type="project" value="GOC"/>
</dbReference>
<proteinExistence type="predicted"/>
<feature type="non-terminal residue" evidence="1">
    <location>
        <position position="245"/>
    </location>
</feature>
<organism evidence="1 2">
    <name type="scientific">Escallonia herrerae</name>
    <dbReference type="NCBI Taxonomy" id="1293975"/>
    <lineage>
        <taxon>Eukaryota</taxon>
        <taxon>Viridiplantae</taxon>
        <taxon>Streptophyta</taxon>
        <taxon>Embryophyta</taxon>
        <taxon>Tracheophyta</taxon>
        <taxon>Spermatophyta</taxon>
        <taxon>Magnoliopsida</taxon>
        <taxon>eudicotyledons</taxon>
        <taxon>Gunneridae</taxon>
        <taxon>Pentapetalae</taxon>
        <taxon>asterids</taxon>
        <taxon>campanulids</taxon>
        <taxon>Escalloniales</taxon>
        <taxon>Escalloniaceae</taxon>
        <taxon>Escallonia</taxon>
    </lineage>
</organism>
<evidence type="ECO:0000313" key="1">
    <source>
        <dbReference type="EMBL" id="KAK3025276.1"/>
    </source>
</evidence>
<protein>
    <submittedName>
        <fullName evidence="1">Uncharacterized protein</fullName>
    </submittedName>
</protein>
<dbReference type="PANTHER" id="PTHR14859:SF9">
    <property type="entry name" value="TRNA_RRNA METHYLTRANSFERASE SPOU TYPE DOMAIN-CONTAINING PROTEIN"/>
    <property type="match status" value="1"/>
</dbReference>
<keyword evidence="2" id="KW-1185">Reference proteome</keyword>
<gene>
    <name evidence="1" type="ORF">RJ639_044078</name>
</gene>
<sequence length="245" mass="26962">QRTENICGEEPSICGELSAGNYVVFARGYDGSYGGVRSLKLSSGELNNISATHHNGQVDAAVLQRPIRVATFNAALFSLAPAIPKTYNTVIFIEEEGDYPKIGYQKTSSQKHIKAIPLRPSINGPEHYAEQIKETKSKLKVSINLPVNEISLAHKKVLSVVEESSSKIIYGNNRGQAPARSPLCIPATMTKWMNDGIWQGSRTIFDVLKEVDADILALQDVKAEEEKDMKPLSDLAMLWDELCVC</sequence>
<reference evidence="1" key="1">
    <citation type="submission" date="2022-12" db="EMBL/GenBank/DDBJ databases">
        <title>Draft genome assemblies for two species of Escallonia (Escalloniales).</title>
        <authorList>
            <person name="Chanderbali A."/>
            <person name="Dervinis C."/>
            <person name="Anghel I."/>
            <person name="Soltis D."/>
            <person name="Soltis P."/>
            <person name="Zapata F."/>
        </authorList>
    </citation>
    <scope>NUCLEOTIDE SEQUENCE</scope>
    <source>
        <strain evidence="1">UCBG64.0493</strain>
        <tissue evidence="1">Leaf</tissue>
    </source>
</reference>
<dbReference type="InterPro" id="IPR051916">
    <property type="entry name" value="GPI-anchor_lipid_remodeler"/>
</dbReference>